<evidence type="ECO:0000256" key="8">
    <source>
        <dbReference type="ARBA" id="ARBA00022833"/>
    </source>
</evidence>
<name>A0A8T9BZ94_9HELO</name>
<dbReference type="GO" id="GO:0008270">
    <property type="term" value="F:zinc ion binding"/>
    <property type="evidence" value="ECO:0007669"/>
    <property type="project" value="UniProtKB-KW"/>
</dbReference>
<keyword evidence="16" id="KW-1185">Reference proteome</keyword>
<keyword evidence="6" id="KW-0863">Zinc-finger</keyword>
<evidence type="ECO:0000256" key="11">
    <source>
        <dbReference type="SAM" id="MobiDB-lite"/>
    </source>
</evidence>
<feature type="domain" description="Helicase C-terminal" evidence="14">
    <location>
        <begin position="1101"/>
        <end position="1257"/>
    </location>
</feature>
<dbReference type="OrthoDB" id="5857104at2759"/>
<dbReference type="GO" id="GO:0042393">
    <property type="term" value="F:histone binding"/>
    <property type="evidence" value="ECO:0007669"/>
    <property type="project" value="TreeGrafter"/>
</dbReference>
<dbReference type="PROSITE" id="PS51194">
    <property type="entry name" value="HELICASE_CTER"/>
    <property type="match status" value="1"/>
</dbReference>
<dbReference type="GO" id="GO:0000785">
    <property type="term" value="C:chromatin"/>
    <property type="evidence" value="ECO:0007669"/>
    <property type="project" value="TreeGrafter"/>
</dbReference>
<feature type="compositionally biased region" description="Polar residues" evidence="11">
    <location>
        <begin position="1738"/>
        <end position="1760"/>
    </location>
</feature>
<dbReference type="InterPro" id="IPR027417">
    <property type="entry name" value="P-loop_NTPase"/>
</dbReference>
<evidence type="ECO:0000259" key="12">
    <source>
        <dbReference type="PROSITE" id="PS50013"/>
    </source>
</evidence>
<organism evidence="15 16">
    <name type="scientific">Lachnellula suecica</name>
    <dbReference type="NCBI Taxonomy" id="602035"/>
    <lineage>
        <taxon>Eukaryota</taxon>
        <taxon>Fungi</taxon>
        <taxon>Dikarya</taxon>
        <taxon>Ascomycota</taxon>
        <taxon>Pezizomycotina</taxon>
        <taxon>Leotiomycetes</taxon>
        <taxon>Helotiales</taxon>
        <taxon>Lachnaceae</taxon>
        <taxon>Lachnellula</taxon>
    </lineage>
</organism>
<dbReference type="InterPro" id="IPR011011">
    <property type="entry name" value="Znf_FYVE_PHD"/>
</dbReference>
<feature type="compositionally biased region" description="Basic and acidic residues" evidence="11">
    <location>
        <begin position="1"/>
        <end position="19"/>
    </location>
</feature>
<dbReference type="CDD" id="cd17919">
    <property type="entry name" value="DEXHc_Snf"/>
    <property type="match status" value="1"/>
</dbReference>
<dbReference type="SMART" id="SM00490">
    <property type="entry name" value="HELICc"/>
    <property type="match status" value="1"/>
</dbReference>
<dbReference type="InterPro" id="IPR001650">
    <property type="entry name" value="Helicase_C-like"/>
</dbReference>
<comment type="caution">
    <text evidence="15">The sequence shown here is derived from an EMBL/GenBank/DDBJ whole genome shotgun (WGS) entry which is preliminary data.</text>
</comment>
<dbReference type="Pfam" id="PF23614">
    <property type="entry name" value="DUF7141"/>
    <property type="match status" value="1"/>
</dbReference>
<evidence type="ECO:0000313" key="15">
    <source>
        <dbReference type="EMBL" id="TVY71321.1"/>
    </source>
</evidence>
<feature type="region of interest" description="Disordered" evidence="11">
    <location>
        <begin position="1347"/>
        <end position="1760"/>
    </location>
</feature>
<dbReference type="Pfam" id="PF00271">
    <property type="entry name" value="Helicase_C"/>
    <property type="match status" value="1"/>
</dbReference>
<keyword evidence="10" id="KW-0539">Nucleus</keyword>
<dbReference type="EMBL" id="QGMK01001272">
    <property type="protein sequence ID" value="TVY71321.1"/>
    <property type="molecule type" value="Genomic_DNA"/>
</dbReference>
<dbReference type="SUPFAM" id="SSF52540">
    <property type="entry name" value="P-loop containing nucleoside triphosphate hydrolases"/>
    <property type="match status" value="2"/>
</dbReference>
<dbReference type="InterPro" id="IPR000953">
    <property type="entry name" value="Chromo/chromo_shadow_dom"/>
</dbReference>
<dbReference type="InterPro" id="IPR016197">
    <property type="entry name" value="Chromo-like_dom_sf"/>
</dbReference>
<feature type="region of interest" description="Disordered" evidence="11">
    <location>
        <begin position="487"/>
        <end position="507"/>
    </location>
</feature>
<feature type="compositionally biased region" description="Polar residues" evidence="11">
    <location>
        <begin position="252"/>
        <end position="273"/>
    </location>
</feature>
<evidence type="ECO:0000256" key="2">
    <source>
        <dbReference type="ARBA" id="ARBA00011353"/>
    </source>
</evidence>
<dbReference type="InterPro" id="IPR001965">
    <property type="entry name" value="Znf_PHD"/>
</dbReference>
<dbReference type="GO" id="GO:0140658">
    <property type="term" value="F:ATP-dependent chromatin remodeler activity"/>
    <property type="evidence" value="ECO:0007669"/>
    <property type="project" value="TreeGrafter"/>
</dbReference>
<dbReference type="InterPro" id="IPR049730">
    <property type="entry name" value="SNF2/RAD54-like_C"/>
</dbReference>
<feature type="region of interest" description="Disordered" evidence="11">
    <location>
        <begin position="1"/>
        <end position="77"/>
    </location>
</feature>
<sequence length="1760" mass="196889">MTDVDHLSDSAGSEDDRAHTPKSNGGKRELSQPLSALSHRFRESPQKSQDDRSHGRNSEDAIAVMVPAPSKPWEYQPWRGETTVEMVKEELDERDGELWYRIEYEDGRQEDIPSSKLATLRNGQNAIDLYNGDNQERSSPSVMDSQEDSPEPANGSGRGKRIRAKTQSTDFVDISKEALDSDEEDELYADQGVKKRRLEKGRVKVLTNDSTRRSSRVTSTGSSRPPSRAIDEESSDSDPDLPATRGARANGQVATRSSGRIARSLNTKPSVVISSKRVVEDDNEDELAREAQDESEDSGDKYVQHGEKRSVKNGRPLQKQGRGRPRLVSDNSSSSEPEAPTRRSGRDRVVKDMRERDMEEEIYADEVAKTNAPKVISIREIFQPIPKQSPFRTFHNASCDVCKGSGNASNKGLSPLIYCQGCSTSIHKNCLGYRSAREHMVTKVGHENFVMQCRRCIGIQRKKDDSAPPLDICEECTKPGSSCKPFSTRRTAKQEEKLREENDGDDPVTEVAEELINNPNNVLFRCTRCYRAYHFEHLPGRKKTSKTPQDVEELRIERFKEYTPGWHCKDCCDTTDKPQSLVAWRPTNPESYTPEDTIEDFTEDQKEYLIKWEDKSYFQCSWMPGSWVWGVTAKTMRNAFARRDEGANEKPKWTEREAIPDDYLTMEIIFDVEYGEDFKPKSEAFDKTQISMVEQVFVKFEGLTYDEVVWEEPPKPEDTQRWSAFVAAYNEYLAGKYFKQPTATILKERADQFRSLNYSKKVGLQKQQPSEISFPMYAYQKEGFNWLLQNFHAKKNVILADEMGLGKTVQLIALMAFLVKDKPKCWPFLVVTPNSTCPNWRRELKKWAPGLRVVAYYGAKRAREMAYNYELYPDGSSDMRAHVVITSYEGPVDESSRSFFKKIKWAGLIVDEGQRLKNDQNLLYGALKALKAPFEVLLTGTPLQNNKRELFNLLQFLDTSMSAAKLDEEYETLTKENIPGLQDLIKPFFLRQVYCQMRTKLQVLKHLPTLAQVILPVTMSVVQKKLYKSILAKNPQLIKSIFGQSKTELRPAERGNLNNILMQLRKCLCHPFLYSQAIEETSVSEEAMHRNLIDASAKFQLLEIMLPKLRERGHRVLIFSQFLDQLNLIEDFLKGLDLSFRRIDGTVSAQEKQKRIDAYNAKDSPIFAFLLSTRAGGVGINLATADTVLIMPQQDVQAISRAHRIGQQKKVLVFQLMTKDTAEEKIIQIGRKKLALGALIETIGNEDDAGVDMESILKHGTEALFNDDDRNDIHYDSASVDKLLDRTQVENTRMDEEKTAESQFSLARVWAYDKGSLTDDVGDPDAEQAAPDISVWEQILKQREADAAAEAARNMQTFGRGKRARHNVNYEKPNMDVDDDAGPSNVKPRVGESASDLDFSSSDSDADEDSDAGGAVDPRELESAQDRSSSQGTKQSIQQRTPKSIIQQAHPQFQRKSVKNATGSKPSMKKQKGVGKSSITSVSAKRVGSTTQLGIGKAKLPGGQRSTGTASKTKQNNLIKAALNSSATSKRHHDANTHGHPPQPKPSTGKEDRAKNIRPEKVPKPKKSKQNFGAGGLPQPPTNPNFQQLPSQTQIPTPQLPPKAGPQVPRPNFVKDKSRHPGPPGPPVPSDHGHSSNYPANGGQIARPTFHMDGIQNRPTPPPNYYPSPYGASNGSLPHGSLPQEVGGFAAYPEAQGYPAPGSVVQPGNMAGGYHGAIFQPQPRPMEGTECRFAGWLTSASSAPVPQSEPKPTSGSCSTD</sequence>
<keyword evidence="9" id="KW-0067">ATP-binding</keyword>
<comment type="subcellular location">
    <subcellularLocation>
        <location evidence="1">Nucleus</location>
    </subcellularLocation>
</comment>
<dbReference type="GO" id="GO:0003677">
    <property type="term" value="F:DNA binding"/>
    <property type="evidence" value="ECO:0007669"/>
    <property type="project" value="TreeGrafter"/>
</dbReference>
<dbReference type="Proteomes" id="UP000469558">
    <property type="component" value="Unassembled WGS sequence"/>
</dbReference>
<keyword evidence="8" id="KW-0862">Zinc</keyword>
<gene>
    <name evidence="15" type="primary">mit1</name>
    <name evidence="15" type="ORF">LSUE1_G007898</name>
</gene>
<evidence type="ECO:0000256" key="4">
    <source>
        <dbReference type="ARBA" id="ARBA00022737"/>
    </source>
</evidence>
<dbReference type="GO" id="GO:0005524">
    <property type="term" value="F:ATP binding"/>
    <property type="evidence" value="ECO:0007669"/>
    <property type="project" value="UniProtKB-KW"/>
</dbReference>
<feature type="domain" description="Helicase ATP-binding" evidence="13">
    <location>
        <begin position="788"/>
        <end position="960"/>
    </location>
</feature>
<keyword evidence="4" id="KW-0677">Repeat</keyword>
<evidence type="ECO:0000256" key="9">
    <source>
        <dbReference type="ARBA" id="ARBA00022840"/>
    </source>
</evidence>
<evidence type="ECO:0000256" key="7">
    <source>
        <dbReference type="ARBA" id="ARBA00022801"/>
    </source>
</evidence>
<dbReference type="InterPro" id="IPR056616">
    <property type="entry name" value="Chromo_MIT1"/>
</dbReference>
<feature type="compositionally biased region" description="Polar residues" evidence="11">
    <location>
        <begin position="1504"/>
        <end position="1528"/>
    </location>
</feature>
<dbReference type="SUPFAM" id="SSF57903">
    <property type="entry name" value="FYVE/PHD zinc finger"/>
    <property type="match status" value="1"/>
</dbReference>
<evidence type="ECO:0000256" key="3">
    <source>
        <dbReference type="ARBA" id="ARBA00022723"/>
    </source>
</evidence>
<dbReference type="PANTHER" id="PTHR45623">
    <property type="entry name" value="CHROMODOMAIN-HELICASE-DNA-BINDING PROTEIN 3-RELATED-RELATED"/>
    <property type="match status" value="1"/>
</dbReference>
<accession>A0A8T9BZ94</accession>
<evidence type="ECO:0000259" key="13">
    <source>
        <dbReference type="PROSITE" id="PS51192"/>
    </source>
</evidence>
<dbReference type="SMART" id="SM00487">
    <property type="entry name" value="DEXDc"/>
    <property type="match status" value="1"/>
</dbReference>
<proteinExistence type="predicted"/>
<dbReference type="Pfam" id="PF23615">
    <property type="entry name" value="Chromo_MIT1"/>
    <property type="match status" value="1"/>
</dbReference>
<dbReference type="PANTHER" id="PTHR45623:SF17">
    <property type="entry name" value="CHROMODOMAIN-HELICASE-DNA-BINDING PROTEIN 3-RELATED"/>
    <property type="match status" value="1"/>
</dbReference>
<reference evidence="15 16" key="1">
    <citation type="submission" date="2018-05" db="EMBL/GenBank/DDBJ databases">
        <title>Genome sequencing and assembly of the regulated plant pathogen Lachnellula willkommii and related sister species for the development of diagnostic species identification markers.</title>
        <authorList>
            <person name="Giroux E."/>
            <person name="Bilodeau G."/>
        </authorList>
    </citation>
    <scope>NUCLEOTIDE SEQUENCE [LARGE SCALE GENOMIC DNA]</scope>
    <source>
        <strain evidence="15 16">CBS 268.59</strain>
    </source>
</reference>
<dbReference type="InterPro" id="IPR014001">
    <property type="entry name" value="Helicase_ATP-bd"/>
</dbReference>
<dbReference type="GO" id="GO:0016887">
    <property type="term" value="F:ATP hydrolysis activity"/>
    <property type="evidence" value="ECO:0007669"/>
    <property type="project" value="TreeGrafter"/>
</dbReference>
<dbReference type="InterPro" id="IPR000330">
    <property type="entry name" value="SNF2_N"/>
</dbReference>
<feature type="compositionally biased region" description="Low complexity" evidence="11">
    <location>
        <begin position="216"/>
        <end position="228"/>
    </location>
</feature>
<evidence type="ECO:0000256" key="6">
    <source>
        <dbReference type="ARBA" id="ARBA00022771"/>
    </source>
</evidence>
<dbReference type="SUPFAM" id="SSF54160">
    <property type="entry name" value="Chromo domain-like"/>
    <property type="match status" value="1"/>
</dbReference>
<feature type="compositionally biased region" description="Low complexity" evidence="11">
    <location>
        <begin position="1393"/>
        <end position="1403"/>
    </location>
</feature>
<feature type="compositionally biased region" description="Basic and acidic residues" evidence="11">
    <location>
        <begin position="1548"/>
        <end position="1563"/>
    </location>
</feature>
<evidence type="ECO:0000259" key="14">
    <source>
        <dbReference type="PROSITE" id="PS51194"/>
    </source>
</evidence>
<evidence type="ECO:0000256" key="1">
    <source>
        <dbReference type="ARBA" id="ARBA00004123"/>
    </source>
</evidence>
<feature type="compositionally biased region" description="Polar residues" evidence="11">
    <location>
        <begin position="1426"/>
        <end position="1465"/>
    </location>
</feature>
<feature type="compositionally biased region" description="Polar residues" evidence="11">
    <location>
        <begin position="1477"/>
        <end position="1493"/>
    </location>
</feature>
<feature type="compositionally biased region" description="Basic and acidic residues" evidence="11">
    <location>
        <begin position="492"/>
        <end position="501"/>
    </location>
</feature>
<evidence type="ECO:0000313" key="16">
    <source>
        <dbReference type="Proteomes" id="UP000469558"/>
    </source>
</evidence>
<evidence type="ECO:0000256" key="5">
    <source>
        <dbReference type="ARBA" id="ARBA00022741"/>
    </source>
</evidence>
<dbReference type="InterPro" id="IPR055565">
    <property type="entry name" value="DUF7141"/>
</dbReference>
<keyword evidence="5" id="KW-0547">Nucleotide-binding</keyword>
<dbReference type="Gene3D" id="3.40.50.300">
    <property type="entry name" value="P-loop containing nucleotide triphosphate hydrolases"/>
    <property type="match status" value="1"/>
</dbReference>
<comment type="subunit">
    <text evidence="2">Component of the NuA4 histone acetyltransferase complex.</text>
</comment>
<protein>
    <submittedName>
        <fullName evidence="15">Chromatin remodeling factor mit1</fullName>
    </submittedName>
</protein>
<feature type="compositionally biased region" description="Basic and acidic residues" evidence="11">
    <location>
        <begin position="40"/>
        <end position="59"/>
    </location>
</feature>
<feature type="compositionally biased region" description="Basic and acidic residues" evidence="11">
    <location>
        <begin position="339"/>
        <end position="352"/>
    </location>
</feature>
<dbReference type="SMART" id="SM00249">
    <property type="entry name" value="PHD"/>
    <property type="match status" value="2"/>
</dbReference>
<dbReference type="GO" id="GO:0005634">
    <property type="term" value="C:nucleus"/>
    <property type="evidence" value="ECO:0007669"/>
    <property type="project" value="UniProtKB-SubCell"/>
</dbReference>
<dbReference type="InterPro" id="IPR038718">
    <property type="entry name" value="SNF2-like_sf"/>
</dbReference>
<dbReference type="GO" id="GO:0003682">
    <property type="term" value="F:chromatin binding"/>
    <property type="evidence" value="ECO:0007669"/>
    <property type="project" value="TreeGrafter"/>
</dbReference>
<dbReference type="Gene3D" id="3.40.50.10810">
    <property type="entry name" value="Tandem AAA-ATPase domain"/>
    <property type="match status" value="1"/>
</dbReference>
<dbReference type="Pfam" id="PF00176">
    <property type="entry name" value="SNF2-rel_dom"/>
    <property type="match status" value="1"/>
</dbReference>
<feature type="domain" description="Chromo" evidence="12">
    <location>
        <begin position="592"/>
        <end position="652"/>
    </location>
</feature>
<feature type="compositionally biased region" description="Polar residues" evidence="11">
    <location>
        <begin position="1584"/>
        <end position="1597"/>
    </location>
</feature>
<dbReference type="PROSITE" id="PS51192">
    <property type="entry name" value="HELICASE_ATP_BIND_1"/>
    <property type="match status" value="1"/>
</dbReference>
<keyword evidence="3" id="KW-0479">Metal-binding</keyword>
<evidence type="ECO:0000256" key="10">
    <source>
        <dbReference type="ARBA" id="ARBA00023242"/>
    </source>
</evidence>
<dbReference type="CDD" id="cd15489">
    <property type="entry name" value="PHD_SF"/>
    <property type="match status" value="1"/>
</dbReference>
<dbReference type="InterPro" id="IPR041684">
    <property type="entry name" value="Znf-PHD-like"/>
</dbReference>
<feature type="compositionally biased region" description="Basic and acidic residues" evidence="11">
    <location>
        <begin position="286"/>
        <end position="310"/>
    </location>
</feature>
<feature type="region of interest" description="Disordered" evidence="11">
    <location>
        <begin position="123"/>
        <end position="352"/>
    </location>
</feature>
<dbReference type="Pfam" id="PF15446">
    <property type="entry name" value="zf-PHD-like"/>
    <property type="match status" value="1"/>
</dbReference>
<dbReference type="PROSITE" id="PS50013">
    <property type="entry name" value="CHROMO_2"/>
    <property type="match status" value="1"/>
</dbReference>
<keyword evidence="7" id="KW-0378">Hydrolase</keyword>
<dbReference type="CDD" id="cd18793">
    <property type="entry name" value="SF2_C_SNF"/>
    <property type="match status" value="1"/>
</dbReference>